<feature type="domain" description="Aminoglycoside phosphotransferase" evidence="1">
    <location>
        <begin position="25"/>
        <end position="246"/>
    </location>
</feature>
<dbReference type="Pfam" id="PF01636">
    <property type="entry name" value="APH"/>
    <property type="match status" value="1"/>
</dbReference>
<dbReference type="STRING" id="1156985.SAMN04488118_11470"/>
<dbReference type="Gene3D" id="3.90.1200.10">
    <property type="match status" value="1"/>
</dbReference>
<evidence type="ECO:0000313" key="3">
    <source>
        <dbReference type="Proteomes" id="UP000198767"/>
    </source>
</evidence>
<reference evidence="2 3" key="1">
    <citation type="submission" date="2016-10" db="EMBL/GenBank/DDBJ databases">
        <authorList>
            <person name="de Groot N.N."/>
        </authorList>
    </citation>
    <scope>NUCLEOTIDE SEQUENCE [LARGE SCALE GENOMIC DNA]</scope>
    <source>
        <strain evidence="2 3">U95</strain>
    </source>
</reference>
<protein>
    <recommendedName>
        <fullName evidence="1">Aminoglycoside phosphotransferase domain-containing protein</fullName>
    </recommendedName>
</protein>
<dbReference type="InterPro" id="IPR002575">
    <property type="entry name" value="Aminoglycoside_PTrfase"/>
</dbReference>
<evidence type="ECO:0000313" key="2">
    <source>
        <dbReference type="EMBL" id="SCZ72477.1"/>
    </source>
</evidence>
<dbReference type="SUPFAM" id="SSF56112">
    <property type="entry name" value="Protein kinase-like (PK-like)"/>
    <property type="match status" value="1"/>
</dbReference>
<name>A0A1G5REL5_9RHOB</name>
<dbReference type="InterPro" id="IPR011009">
    <property type="entry name" value="Kinase-like_dom_sf"/>
</dbReference>
<keyword evidence="3" id="KW-1185">Reference proteome</keyword>
<gene>
    <name evidence="2" type="ORF">SAMN04488118_11470</name>
</gene>
<dbReference type="AlphaFoldDB" id="A0A1G5REL5"/>
<dbReference type="Gene3D" id="3.30.200.20">
    <property type="entry name" value="Phosphorylase Kinase, domain 1"/>
    <property type="match status" value="1"/>
</dbReference>
<accession>A0A1G5REL5</accession>
<dbReference type="EMBL" id="FMWG01000014">
    <property type="protein sequence ID" value="SCZ72477.1"/>
    <property type="molecule type" value="Genomic_DNA"/>
</dbReference>
<dbReference type="Proteomes" id="UP000198767">
    <property type="component" value="Unassembled WGS sequence"/>
</dbReference>
<dbReference type="OrthoDB" id="9809275at2"/>
<evidence type="ECO:0000259" key="1">
    <source>
        <dbReference type="Pfam" id="PF01636"/>
    </source>
</evidence>
<sequence>MTDRNHLKRSFLETTPWREAIPSYLAGDASNRSYERLQLGATTAVLMDAPPKHGEDIRPFVKIAQHLVKHGFSAPRILAEDPDNGFLLLEDLGDTRFKEVIENDEAKELHLYTAATEVLIALRNTPLPAGLATYDAHHLTQMCDLAFTHYRTPIWGSDPALWQLFTETFQPLMEHITVAPKVLAQRDFHAENLIWLPERSGKANVGLLDFQDAFVGHAAYDLVSLLQDARRDVSPTLERQMITHYIAQTGIEAQSFETAYWRLGVQRNIRIMGVFARLSQQYNKPKYLQFIPRVWRYICRGLDQPALHPIADILRVALPEPTPETLEKLQP</sequence>
<organism evidence="2 3">
    <name type="scientific">Epibacterium ulvae</name>
    <dbReference type="NCBI Taxonomy" id="1156985"/>
    <lineage>
        <taxon>Bacteria</taxon>
        <taxon>Pseudomonadati</taxon>
        <taxon>Pseudomonadota</taxon>
        <taxon>Alphaproteobacteria</taxon>
        <taxon>Rhodobacterales</taxon>
        <taxon>Roseobacteraceae</taxon>
        <taxon>Epibacterium</taxon>
    </lineage>
</organism>
<proteinExistence type="predicted"/>